<gene>
    <name evidence="2" type="ORF">IV67_GL001753</name>
</gene>
<dbReference type="STRING" id="1620.IV67_GL001753"/>
<dbReference type="Proteomes" id="UP000051673">
    <property type="component" value="Unassembled WGS sequence"/>
</dbReference>
<dbReference type="Pfam" id="PF07179">
    <property type="entry name" value="SseB"/>
    <property type="match status" value="1"/>
</dbReference>
<evidence type="ECO:0000259" key="1">
    <source>
        <dbReference type="Pfam" id="PF07179"/>
    </source>
</evidence>
<name>A0A0R2JJF3_9LACO</name>
<dbReference type="PATRIC" id="fig|1620.3.peg.1789"/>
<dbReference type="InterPro" id="IPR009839">
    <property type="entry name" value="SseB_N"/>
</dbReference>
<accession>A0A0R2JJF3</accession>
<sequence length="262" mass="29417">MKILELDIRNDDLIKALHTLRENQNEDTEAQYTQALLNAQFIAPVSFTQEPEPQEDGSLLVPEGTELRIVTLENEAGEMVFPVFTDMENYNEGGEWEAELPVYPYPMTIEEYLPMVFDESGEKPMGGLVLNQFTEDGMPISLGNMAYLANVLEALKNDGEMQVSSAESIAPGPLQYEIVSLADDHSDVINRLYLLWLSQGEQGSYLVVVDSDNREAATALESEFTKVFEENAGDEGSDFNLIMLEDFDVDMDEFTPTFDRNV</sequence>
<keyword evidence="3" id="KW-1185">Reference proteome</keyword>
<organism evidence="2 3">
    <name type="scientific">Weissella minor</name>
    <dbReference type="NCBI Taxonomy" id="1620"/>
    <lineage>
        <taxon>Bacteria</taxon>
        <taxon>Bacillati</taxon>
        <taxon>Bacillota</taxon>
        <taxon>Bacilli</taxon>
        <taxon>Lactobacillales</taxon>
        <taxon>Lactobacillaceae</taxon>
        <taxon>Weissella</taxon>
    </lineage>
</organism>
<reference evidence="2 3" key="1">
    <citation type="journal article" date="2015" name="Genome Announc.">
        <title>Expanding the biotechnology potential of lactobacilli through comparative genomics of 213 strains and associated genera.</title>
        <authorList>
            <person name="Sun Z."/>
            <person name="Harris H.M."/>
            <person name="McCann A."/>
            <person name="Guo C."/>
            <person name="Argimon S."/>
            <person name="Zhang W."/>
            <person name="Yang X."/>
            <person name="Jeffery I.B."/>
            <person name="Cooney J.C."/>
            <person name="Kagawa T.F."/>
            <person name="Liu W."/>
            <person name="Song Y."/>
            <person name="Salvetti E."/>
            <person name="Wrobel A."/>
            <person name="Rasinkangas P."/>
            <person name="Parkhill J."/>
            <person name="Rea M.C."/>
            <person name="O'Sullivan O."/>
            <person name="Ritari J."/>
            <person name="Douillard F.P."/>
            <person name="Paul Ross R."/>
            <person name="Yang R."/>
            <person name="Briner A.E."/>
            <person name="Felis G.E."/>
            <person name="de Vos W.M."/>
            <person name="Barrangou R."/>
            <person name="Klaenhammer T.R."/>
            <person name="Caufield P.W."/>
            <person name="Cui Y."/>
            <person name="Zhang H."/>
            <person name="O'Toole P.W."/>
        </authorList>
    </citation>
    <scope>NUCLEOTIDE SEQUENCE [LARGE SCALE GENOMIC DNA]</scope>
    <source>
        <strain evidence="2 3">DSM 20014</strain>
    </source>
</reference>
<evidence type="ECO:0000313" key="3">
    <source>
        <dbReference type="Proteomes" id="UP000051673"/>
    </source>
</evidence>
<comment type="caution">
    <text evidence="2">The sequence shown here is derived from an EMBL/GenBank/DDBJ whole genome shotgun (WGS) entry which is preliminary data.</text>
</comment>
<feature type="domain" description="SseB protein N-terminal" evidence="1">
    <location>
        <begin position="15"/>
        <end position="140"/>
    </location>
</feature>
<proteinExistence type="predicted"/>
<dbReference type="EMBL" id="JQCD01000021">
    <property type="protein sequence ID" value="KRN77395.1"/>
    <property type="molecule type" value="Genomic_DNA"/>
</dbReference>
<dbReference type="AlphaFoldDB" id="A0A0R2JJF3"/>
<evidence type="ECO:0000313" key="2">
    <source>
        <dbReference type="EMBL" id="KRN77395.1"/>
    </source>
</evidence>
<protein>
    <recommendedName>
        <fullName evidence="1">SseB protein N-terminal domain-containing protein</fullName>
    </recommendedName>
</protein>